<dbReference type="PATRIC" id="fig|1705561.3.peg.3394"/>
<accession>A0A0M9BMN4</accession>
<reference evidence="2 3" key="1">
    <citation type="submission" date="2015-08" db="EMBL/GenBank/DDBJ databases">
        <title>Draft genome sequence of cellulolytic and xylanolytic Paenibacillus sp. A59, isolated from a decaying forest soil from Patagonia, Argentina.</title>
        <authorList>
            <person name="Ghio S."/>
            <person name="Caceres A.M."/>
            <person name="Talia P."/>
            <person name="Grasso D."/>
            <person name="Campos E."/>
        </authorList>
    </citation>
    <scope>NUCLEOTIDE SEQUENCE [LARGE SCALE GENOMIC DNA]</scope>
    <source>
        <strain evidence="2 3">A59</strain>
    </source>
</reference>
<organism evidence="2 3">
    <name type="scientific">Paenibacillus xylanivorans</name>
    <dbReference type="NCBI Taxonomy" id="1705561"/>
    <lineage>
        <taxon>Bacteria</taxon>
        <taxon>Bacillati</taxon>
        <taxon>Bacillota</taxon>
        <taxon>Bacilli</taxon>
        <taxon>Bacillales</taxon>
        <taxon>Paenibacillaceae</taxon>
        <taxon>Paenibacillus</taxon>
    </lineage>
</organism>
<keyword evidence="1" id="KW-0472">Membrane</keyword>
<evidence type="ECO:0000256" key="1">
    <source>
        <dbReference type="SAM" id="Phobius"/>
    </source>
</evidence>
<protein>
    <submittedName>
        <fullName evidence="2">Uncharacterized protein</fullName>
    </submittedName>
</protein>
<evidence type="ECO:0000313" key="3">
    <source>
        <dbReference type="Proteomes" id="UP000037688"/>
    </source>
</evidence>
<evidence type="ECO:0000313" key="2">
    <source>
        <dbReference type="EMBL" id="KOY15368.1"/>
    </source>
</evidence>
<dbReference type="Proteomes" id="UP000037688">
    <property type="component" value="Unassembled WGS sequence"/>
</dbReference>
<feature type="transmembrane region" description="Helical" evidence="1">
    <location>
        <begin position="28"/>
        <end position="49"/>
    </location>
</feature>
<keyword evidence="1" id="KW-0812">Transmembrane</keyword>
<keyword evidence="3" id="KW-1185">Reference proteome</keyword>
<gene>
    <name evidence="2" type="ORF">AMS66_16615</name>
</gene>
<proteinExistence type="predicted"/>
<name>A0A0M9BMN4_9BACL</name>
<dbReference type="AlphaFoldDB" id="A0A0M9BMN4"/>
<dbReference type="EMBL" id="LITU01000061">
    <property type="protein sequence ID" value="KOY15368.1"/>
    <property type="molecule type" value="Genomic_DNA"/>
</dbReference>
<comment type="caution">
    <text evidence="2">The sequence shown here is derived from an EMBL/GenBank/DDBJ whole genome shotgun (WGS) entry which is preliminary data.</text>
</comment>
<dbReference type="RefSeq" id="WP_053781876.1">
    <property type="nucleotide sequence ID" value="NZ_LITU01000061.1"/>
</dbReference>
<sequence>MGNGLSYFTDVLPHSPGLSTTLYYNGSIMGRLVGNMGGGILAQIIFLLIDPMGDKGSFKS</sequence>
<keyword evidence="1" id="KW-1133">Transmembrane helix</keyword>